<dbReference type="HOGENOM" id="CLU_3336572_0_0_1"/>
<evidence type="ECO:0000313" key="2">
    <source>
        <dbReference type="EMBL" id="CCB50736.1"/>
    </source>
</evidence>
<dbReference type="AlphaFoldDB" id="F6HEU0"/>
<dbReference type="Proteomes" id="UP000009183">
    <property type="component" value="Chromosome 1"/>
</dbReference>
<reference evidence="3" key="1">
    <citation type="journal article" date="2007" name="Nature">
        <title>The grapevine genome sequence suggests ancestral hexaploidization in major angiosperm phyla.</title>
        <authorList>
            <consortium name="The French-Italian Public Consortium for Grapevine Genome Characterization."/>
            <person name="Jaillon O."/>
            <person name="Aury J.-M."/>
            <person name="Noel B."/>
            <person name="Policriti A."/>
            <person name="Clepet C."/>
            <person name="Casagrande A."/>
            <person name="Choisne N."/>
            <person name="Aubourg S."/>
            <person name="Vitulo N."/>
            <person name="Jubin C."/>
            <person name="Vezzi A."/>
            <person name="Legeai F."/>
            <person name="Hugueney P."/>
            <person name="Dasilva C."/>
            <person name="Horner D."/>
            <person name="Mica E."/>
            <person name="Jublot D."/>
            <person name="Poulain J."/>
            <person name="Bruyere C."/>
            <person name="Billault A."/>
            <person name="Segurens B."/>
            <person name="Gouyvenoux M."/>
            <person name="Ugarte E."/>
            <person name="Cattonaro F."/>
            <person name="Anthouard V."/>
            <person name="Vico V."/>
            <person name="Del Fabbro C."/>
            <person name="Alaux M."/>
            <person name="Di Gaspero G."/>
            <person name="Dumas V."/>
            <person name="Felice N."/>
            <person name="Paillard S."/>
            <person name="Juman I."/>
            <person name="Moroldo M."/>
            <person name="Scalabrin S."/>
            <person name="Canaguier A."/>
            <person name="Le Clainche I."/>
            <person name="Malacrida G."/>
            <person name="Durand E."/>
            <person name="Pesole G."/>
            <person name="Laucou V."/>
            <person name="Chatelet P."/>
            <person name="Merdinoglu D."/>
            <person name="Delledonne M."/>
            <person name="Pezzotti M."/>
            <person name="Lecharny A."/>
            <person name="Scarpelli C."/>
            <person name="Artiguenave F."/>
            <person name="Pe M.E."/>
            <person name="Valle G."/>
            <person name="Morgante M."/>
            <person name="Caboche M."/>
            <person name="Adam-Blondon A.-F."/>
            <person name="Weissenbach J."/>
            <person name="Quetier F."/>
            <person name="Wincker P."/>
        </authorList>
    </citation>
    <scope>NUCLEOTIDE SEQUENCE [LARGE SCALE GENOMIC DNA]</scope>
    <source>
        <strain evidence="3">cv. Pinot noir / PN40024</strain>
    </source>
</reference>
<dbReference type="EMBL" id="FN595752">
    <property type="protein sequence ID" value="CCB50736.1"/>
    <property type="molecule type" value="Genomic_DNA"/>
</dbReference>
<evidence type="ECO:0000313" key="3">
    <source>
        <dbReference type="Proteomes" id="UP000009183"/>
    </source>
</evidence>
<feature type="compositionally biased region" description="Basic and acidic residues" evidence="1">
    <location>
        <begin position="10"/>
        <end position="38"/>
    </location>
</feature>
<accession>F6HEU0</accession>
<evidence type="ECO:0000256" key="1">
    <source>
        <dbReference type="SAM" id="MobiDB-lite"/>
    </source>
</evidence>
<dbReference type="PaxDb" id="29760-VIT_01s0011g06670.t01"/>
<protein>
    <submittedName>
        <fullName evidence="2">Uncharacterized protein</fullName>
    </submittedName>
</protein>
<organism evidence="2 3">
    <name type="scientific">Vitis vinifera</name>
    <name type="common">Grape</name>
    <dbReference type="NCBI Taxonomy" id="29760"/>
    <lineage>
        <taxon>Eukaryota</taxon>
        <taxon>Viridiplantae</taxon>
        <taxon>Streptophyta</taxon>
        <taxon>Embryophyta</taxon>
        <taxon>Tracheophyta</taxon>
        <taxon>Spermatophyta</taxon>
        <taxon>Magnoliopsida</taxon>
        <taxon>eudicotyledons</taxon>
        <taxon>Gunneridae</taxon>
        <taxon>Pentapetalae</taxon>
        <taxon>rosids</taxon>
        <taxon>Vitales</taxon>
        <taxon>Vitaceae</taxon>
        <taxon>Viteae</taxon>
        <taxon>Vitis</taxon>
    </lineage>
</organism>
<sequence length="38" mass="4307">MLGSSSPPSVHRDRVLPQLREEKFCQRPSEKEIAVPDS</sequence>
<feature type="region of interest" description="Disordered" evidence="1">
    <location>
        <begin position="1"/>
        <end position="38"/>
    </location>
</feature>
<gene>
    <name evidence="2" type="ordered locus">VIT_01s0011g06670</name>
</gene>
<proteinExistence type="predicted"/>
<keyword evidence="3" id="KW-1185">Reference proteome</keyword>
<name>F6HEU0_VITVI</name>
<dbReference type="InParanoid" id="F6HEU0"/>